<keyword evidence="2" id="KW-1185">Reference proteome</keyword>
<name>A0ABP9SEV8_9MICC</name>
<sequence>MAIPNGMSANDSETLWAITLKEPLSTEAAASKSVVIPEPPGPEMTIPAGSGPDKAIAISWSSAARMIGGEVWVPSVSSMVLSHLRAAGHTFLTAVARTGVISKRYLRVSVLD</sequence>
<comment type="caution">
    <text evidence="1">The sequence shown here is derived from an EMBL/GenBank/DDBJ whole genome shotgun (WGS) entry which is preliminary data.</text>
</comment>
<evidence type="ECO:0000313" key="2">
    <source>
        <dbReference type="Proteomes" id="UP001500200"/>
    </source>
</evidence>
<dbReference type="Proteomes" id="UP001500200">
    <property type="component" value="Unassembled WGS sequence"/>
</dbReference>
<protein>
    <submittedName>
        <fullName evidence="1">Uncharacterized protein</fullName>
    </submittedName>
</protein>
<proteinExistence type="predicted"/>
<evidence type="ECO:0000313" key="1">
    <source>
        <dbReference type="EMBL" id="GAA5195051.1"/>
    </source>
</evidence>
<dbReference type="EMBL" id="BAABKK010000015">
    <property type="protein sequence ID" value="GAA5195051.1"/>
    <property type="molecule type" value="Genomic_DNA"/>
</dbReference>
<gene>
    <name evidence="1" type="ORF">GCM10023346_23960</name>
</gene>
<organism evidence="1 2">
    <name type="scientific">Arthrobacter gyeryongensis</name>
    <dbReference type="NCBI Taxonomy" id="1650592"/>
    <lineage>
        <taxon>Bacteria</taxon>
        <taxon>Bacillati</taxon>
        <taxon>Actinomycetota</taxon>
        <taxon>Actinomycetes</taxon>
        <taxon>Micrococcales</taxon>
        <taxon>Micrococcaceae</taxon>
        <taxon>Arthrobacter</taxon>
    </lineage>
</organism>
<accession>A0ABP9SEV8</accession>
<reference evidence="2" key="1">
    <citation type="journal article" date="2019" name="Int. J. Syst. Evol. Microbiol.">
        <title>The Global Catalogue of Microorganisms (GCM) 10K type strain sequencing project: providing services to taxonomists for standard genome sequencing and annotation.</title>
        <authorList>
            <consortium name="The Broad Institute Genomics Platform"/>
            <consortium name="The Broad Institute Genome Sequencing Center for Infectious Disease"/>
            <person name="Wu L."/>
            <person name="Ma J."/>
        </authorList>
    </citation>
    <scope>NUCLEOTIDE SEQUENCE [LARGE SCALE GENOMIC DNA]</scope>
    <source>
        <strain evidence="2">JCM 18514</strain>
    </source>
</reference>